<evidence type="ECO:0000256" key="2">
    <source>
        <dbReference type="ARBA" id="ARBA00022450"/>
    </source>
</evidence>
<evidence type="ECO:0000259" key="5">
    <source>
        <dbReference type="PROSITE" id="PS50075"/>
    </source>
</evidence>
<dbReference type="PROSITE" id="PS50075">
    <property type="entry name" value="CARRIER"/>
    <property type="match status" value="1"/>
</dbReference>
<evidence type="ECO:0000256" key="3">
    <source>
        <dbReference type="ARBA" id="ARBA00022553"/>
    </source>
</evidence>
<dbReference type="SMART" id="SM00824">
    <property type="entry name" value="PKS_TE"/>
    <property type="match status" value="1"/>
</dbReference>
<feature type="non-terminal residue" evidence="6">
    <location>
        <position position="1"/>
    </location>
</feature>
<protein>
    <submittedName>
        <fullName evidence="6">Non-ribosomal peptide synthetase</fullName>
    </submittedName>
</protein>
<keyword evidence="7" id="KW-1185">Reference proteome</keyword>
<dbReference type="GO" id="GO:0043041">
    <property type="term" value="P:amino acid activation for nonribosomal peptide biosynthetic process"/>
    <property type="evidence" value="ECO:0007669"/>
    <property type="project" value="TreeGrafter"/>
</dbReference>
<dbReference type="Gene3D" id="1.10.1200.10">
    <property type="entry name" value="ACP-like"/>
    <property type="match status" value="1"/>
</dbReference>
<dbReference type="FunFam" id="1.10.1200.10:FF:000005">
    <property type="entry name" value="Nonribosomal peptide synthetase 1"/>
    <property type="match status" value="1"/>
</dbReference>
<keyword evidence="3" id="KW-0597">Phosphoprotein</keyword>
<dbReference type="AlphaFoldDB" id="A0A8T9AS05"/>
<dbReference type="EMBL" id="PNOT02000116">
    <property type="protein sequence ID" value="TSE12149.1"/>
    <property type="molecule type" value="Genomic_DNA"/>
</dbReference>
<gene>
    <name evidence="6" type="ORF">C1D09_010585</name>
</gene>
<dbReference type="SUPFAM" id="SSF53474">
    <property type="entry name" value="alpha/beta-Hydrolases"/>
    <property type="match status" value="1"/>
</dbReference>
<dbReference type="InterPro" id="IPR001031">
    <property type="entry name" value="Thioesterase"/>
</dbReference>
<dbReference type="InterPro" id="IPR029058">
    <property type="entry name" value="AB_hydrolase_fold"/>
</dbReference>
<dbReference type="InterPro" id="IPR009081">
    <property type="entry name" value="PP-bd_ACP"/>
</dbReference>
<dbReference type="PANTHER" id="PTHR45527:SF1">
    <property type="entry name" value="FATTY ACID SYNTHASE"/>
    <property type="match status" value="1"/>
</dbReference>
<dbReference type="Proteomes" id="UP000235507">
    <property type="component" value="Unassembled WGS sequence"/>
</dbReference>
<feature type="region of interest" description="Disordered" evidence="4">
    <location>
        <begin position="73"/>
        <end position="92"/>
    </location>
</feature>
<dbReference type="RefSeq" id="WP_246135704.1">
    <property type="nucleotide sequence ID" value="NZ_PNOT02000116.1"/>
</dbReference>
<comment type="caution">
    <text evidence="6">The sequence shown here is derived from an EMBL/GenBank/DDBJ whole genome shotgun (WGS) entry which is preliminary data.</text>
</comment>
<dbReference type="PROSITE" id="PS00012">
    <property type="entry name" value="PHOSPHOPANTETHEINE"/>
    <property type="match status" value="1"/>
</dbReference>
<dbReference type="Pfam" id="PF00550">
    <property type="entry name" value="PP-binding"/>
    <property type="match status" value="1"/>
</dbReference>
<dbReference type="InterPro" id="IPR036736">
    <property type="entry name" value="ACP-like_sf"/>
</dbReference>
<comment type="cofactor">
    <cofactor evidence="1">
        <name>pantetheine 4'-phosphate</name>
        <dbReference type="ChEBI" id="CHEBI:47942"/>
    </cofactor>
</comment>
<dbReference type="SUPFAM" id="SSF47336">
    <property type="entry name" value="ACP-like"/>
    <property type="match status" value="1"/>
</dbReference>
<keyword evidence="2" id="KW-0596">Phosphopantetheine</keyword>
<evidence type="ECO:0000256" key="4">
    <source>
        <dbReference type="SAM" id="MobiDB-lite"/>
    </source>
</evidence>
<reference evidence="6" key="1">
    <citation type="submission" date="2019-07" db="EMBL/GenBank/DDBJ databases">
        <title>Mesorhizobum intechiensis sp. nov. isolated from nodules of Lotus tenuis growing in lowlands of the Flooding Pampa, Argentina.</title>
        <authorList>
            <person name="Estrella M.J."/>
            <person name="Torres Tejerizo G.A."/>
            <person name="Cumpa Velazquez L.M."/>
            <person name="Fontana F."/>
            <person name="Hansen L."/>
            <person name="Pistorio M."/>
            <person name="Sannazzaro A.I."/>
        </authorList>
    </citation>
    <scope>NUCLEOTIDE SEQUENCE</scope>
    <source>
        <strain evidence="6">BD68</strain>
    </source>
</reference>
<dbReference type="Gene3D" id="3.40.50.1820">
    <property type="entry name" value="alpha/beta hydrolase"/>
    <property type="match status" value="1"/>
</dbReference>
<evidence type="ECO:0000256" key="1">
    <source>
        <dbReference type="ARBA" id="ARBA00001957"/>
    </source>
</evidence>
<name>A0A8T9AS05_9HYPH</name>
<proteinExistence type="predicted"/>
<evidence type="ECO:0000313" key="6">
    <source>
        <dbReference type="EMBL" id="TSE12149.1"/>
    </source>
</evidence>
<dbReference type="InterPro" id="IPR006162">
    <property type="entry name" value="Ppantetheine_attach_site"/>
</dbReference>
<dbReference type="Pfam" id="PF00975">
    <property type="entry name" value="Thioesterase"/>
    <property type="match status" value="1"/>
</dbReference>
<evidence type="ECO:0000313" key="7">
    <source>
        <dbReference type="Proteomes" id="UP000235507"/>
    </source>
</evidence>
<dbReference type="PANTHER" id="PTHR45527">
    <property type="entry name" value="NONRIBOSOMAL PEPTIDE SYNTHETASE"/>
    <property type="match status" value="1"/>
</dbReference>
<organism evidence="6 7">
    <name type="scientific">Mesorhizobium intechi</name>
    <dbReference type="NCBI Taxonomy" id="537601"/>
    <lineage>
        <taxon>Bacteria</taxon>
        <taxon>Pseudomonadati</taxon>
        <taxon>Pseudomonadota</taxon>
        <taxon>Alphaproteobacteria</taxon>
        <taxon>Hyphomicrobiales</taxon>
        <taxon>Phyllobacteriaceae</taxon>
        <taxon>Mesorhizobium</taxon>
    </lineage>
</organism>
<dbReference type="GO" id="GO:0044550">
    <property type="term" value="P:secondary metabolite biosynthetic process"/>
    <property type="evidence" value="ECO:0007669"/>
    <property type="project" value="TreeGrafter"/>
</dbReference>
<dbReference type="InterPro" id="IPR020802">
    <property type="entry name" value="TesA-like"/>
</dbReference>
<dbReference type="GO" id="GO:0005737">
    <property type="term" value="C:cytoplasm"/>
    <property type="evidence" value="ECO:0007669"/>
    <property type="project" value="TreeGrafter"/>
</dbReference>
<feature type="domain" description="Carrier" evidence="5">
    <location>
        <begin position="5"/>
        <end position="79"/>
    </location>
</feature>
<accession>A0A8T9AS05</accession>
<dbReference type="GO" id="GO:0031177">
    <property type="term" value="F:phosphopantetheine binding"/>
    <property type="evidence" value="ECO:0007669"/>
    <property type="project" value="TreeGrafter"/>
</dbReference>
<sequence length="361" mass="39736">GFYEAPQGEVETILAGIWQELLGVEQVGRQDSFFELGGHSLLAVRLVSRAPNAGLDLTINDLFQSPILKDLARKSGGLPPQEERPEPIPVHRTGNAPPIFFLPSGLGDHSYVFELTREFDPDIPVYALPWPAADEPLTYTLEAMAARALSMMRAVQPRGPYRLAGYSSGGILAYAMAHDILECGEAVSFLGLIDVHLPSGRHSDPKSTEDMLLARFEAADVRQHPGELTLLREHVADLSVSQMIQEGQRPNVVDADLDASVGALEQRRHFEKLVRSYTVPRLPVAVHQFNARTIGAVDGEHGWSMTRWRDVLPPSLLHTHTVPGDHWTMITEPANRSILGQRISAALQNRQPAPSDNVKEA</sequence>